<name>A0ABU8VGQ0_9BURK</name>
<feature type="transmembrane region" description="Helical" evidence="2">
    <location>
        <begin position="242"/>
        <end position="263"/>
    </location>
</feature>
<evidence type="ECO:0000313" key="4">
    <source>
        <dbReference type="Proteomes" id="UP001365846"/>
    </source>
</evidence>
<keyword evidence="1 2" id="KW-0472">Membrane</keyword>
<protein>
    <submittedName>
        <fullName evidence="3">2-hydroxycarboxylate transporter family protein</fullName>
    </submittedName>
</protein>
<feature type="transmembrane region" description="Helical" evidence="2">
    <location>
        <begin position="90"/>
        <end position="107"/>
    </location>
</feature>
<dbReference type="PIRSF" id="PIRSF005348">
    <property type="entry name" value="YxkH"/>
    <property type="match status" value="1"/>
</dbReference>
<keyword evidence="1" id="KW-0769">Symport</keyword>
<dbReference type="PANTHER" id="PTHR40033">
    <property type="entry name" value="NA(+)-MALATE SYMPORTER"/>
    <property type="match status" value="1"/>
</dbReference>
<dbReference type="Proteomes" id="UP001365846">
    <property type="component" value="Unassembled WGS sequence"/>
</dbReference>
<dbReference type="EMBL" id="JBBKZU010000007">
    <property type="protein sequence ID" value="MEJ8812849.1"/>
    <property type="molecule type" value="Genomic_DNA"/>
</dbReference>
<feature type="transmembrane region" description="Helical" evidence="2">
    <location>
        <begin position="299"/>
        <end position="321"/>
    </location>
</feature>
<dbReference type="InterPro" id="IPR004679">
    <property type="entry name" value="2-OHcarboxylate_transport"/>
</dbReference>
<keyword evidence="4" id="KW-1185">Reference proteome</keyword>
<feature type="transmembrane region" description="Helical" evidence="2">
    <location>
        <begin position="183"/>
        <end position="208"/>
    </location>
</feature>
<comment type="similarity">
    <text evidence="1">Belongs to the 2-hydroxycarboxylate transporter (2-HCT) (TC 2.A.24) family.</text>
</comment>
<feature type="transmembrane region" description="Helical" evidence="2">
    <location>
        <begin position="119"/>
        <end position="143"/>
    </location>
</feature>
<organism evidence="3 4">
    <name type="scientific">Variovorax ureilyticus</name>
    <dbReference type="NCBI Taxonomy" id="1836198"/>
    <lineage>
        <taxon>Bacteria</taxon>
        <taxon>Pseudomonadati</taxon>
        <taxon>Pseudomonadota</taxon>
        <taxon>Betaproteobacteria</taxon>
        <taxon>Burkholderiales</taxon>
        <taxon>Comamonadaceae</taxon>
        <taxon>Variovorax</taxon>
    </lineage>
</organism>
<dbReference type="PANTHER" id="PTHR40033:SF1">
    <property type="entry name" value="CITRATE-SODIUM SYMPORTER"/>
    <property type="match status" value="1"/>
</dbReference>
<feature type="transmembrane region" description="Helical" evidence="2">
    <location>
        <begin position="394"/>
        <end position="412"/>
    </location>
</feature>
<feature type="transmembrane region" description="Helical" evidence="2">
    <location>
        <begin position="50"/>
        <end position="70"/>
    </location>
</feature>
<keyword evidence="1" id="KW-0813">Transport</keyword>
<keyword evidence="2" id="KW-1133">Transmembrane helix</keyword>
<accession>A0ABU8VGQ0</accession>
<sequence>MIPLPVYIVLIISIGGFIALGKMPTEMSVVLSIMAVVAYTLVEIGRRTPVLRNIGGAAILVTFVPAFLVYKGWLPEQLVKPVVDFFKSTNIMYMSIACIIVGSIFGMDRSALIKGFLKILVPLASGTVVGAIVGTAVGSALGLGAFNSLFFIVVPIMAGGVGEGAIPLALGYSDILHQPQGDLLVRALPAVMVGNLSAILFAGMLAFIGRKFPHLTGNGRIQPGEHDEMDAHSEGMPANMDLTHIAAAGITAISFYVLGLLCYQLFGAPAPVVMIIGAAVVKLTHAVSPKLQEGSYVIYKFFTGVVALPVLFAFSAALLSWEKLLEGFAIPNLVTIVATVFAIMTTGFVVARWVKLYPIDAAVVNLTHSGMGGAGDIAILSACDRMQLMPFAQIATRIGGAIVVVVALFSMGRMI</sequence>
<feature type="transmembrane region" description="Helical" evidence="2">
    <location>
        <begin position="270"/>
        <end position="287"/>
    </location>
</feature>
<dbReference type="Pfam" id="PF03390">
    <property type="entry name" value="2HCT"/>
    <property type="match status" value="1"/>
</dbReference>
<evidence type="ECO:0000256" key="1">
    <source>
        <dbReference type="PIRNR" id="PIRNR005348"/>
    </source>
</evidence>
<reference evidence="3 4" key="1">
    <citation type="submission" date="2024-03" db="EMBL/GenBank/DDBJ databases">
        <title>Novel species of the genus Variovorax.</title>
        <authorList>
            <person name="Liu Q."/>
            <person name="Xin Y.-H."/>
        </authorList>
    </citation>
    <scope>NUCLEOTIDE SEQUENCE [LARGE SCALE GENOMIC DNA]</scope>
    <source>
        <strain evidence="3 4">KACC 18899</strain>
    </source>
</reference>
<comment type="caution">
    <text evidence="3">The sequence shown here is derived from an EMBL/GenBank/DDBJ whole genome shotgun (WGS) entry which is preliminary data.</text>
</comment>
<feature type="transmembrane region" description="Helical" evidence="2">
    <location>
        <begin position="333"/>
        <end position="354"/>
    </location>
</feature>
<feature type="transmembrane region" description="Helical" evidence="2">
    <location>
        <begin position="6"/>
        <end position="38"/>
    </location>
</feature>
<evidence type="ECO:0000256" key="2">
    <source>
        <dbReference type="SAM" id="Phobius"/>
    </source>
</evidence>
<proteinExistence type="inferred from homology"/>
<feature type="transmembrane region" description="Helical" evidence="2">
    <location>
        <begin position="149"/>
        <end position="171"/>
    </location>
</feature>
<evidence type="ECO:0000313" key="3">
    <source>
        <dbReference type="EMBL" id="MEJ8812849.1"/>
    </source>
</evidence>
<keyword evidence="2" id="KW-0812">Transmembrane</keyword>
<gene>
    <name evidence="3" type="ORF">WKW77_17320</name>
</gene>